<name>A0A9D2APW4_9BACT</name>
<dbReference type="Proteomes" id="UP000824246">
    <property type="component" value="Unassembled WGS sequence"/>
</dbReference>
<protein>
    <submittedName>
        <fullName evidence="1">DUF5063 domain-containing protein</fullName>
    </submittedName>
</protein>
<comment type="caution">
    <text evidence="1">The sequence shown here is derived from an EMBL/GenBank/DDBJ whole genome shotgun (WGS) entry which is preliminary data.</text>
</comment>
<evidence type="ECO:0000313" key="2">
    <source>
        <dbReference type="Proteomes" id="UP000824246"/>
    </source>
</evidence>
<organism evidence="1 2">
    <name type="scientific">Candidatus Barnesiella excrementipullorum</name>
    <dbReference type="NCBI Taxonomy" id="2838479"/>
    <lineage>
        <taxon>Bacteria</taxon>
        <taxon>Pseudomonadati</taxon>
        <taxon>Bacteroidota</taxon>
        <taxon>Bacteroidia</taxon>
        <taxon>Bacteroidales</taxon>
        <taxon>Barnesiellaceae</taxon>
        <taxon>Barnesiella</taxon>
    </lineage>
</organism>
<reference evidence="1" key="2">
    <citation type="submission" date="2021-04" db="EMBL/GenBank/DDBJ databases">
        <authorList>
            <person name="Gilroy R."/>
        </authorList>
    </citation>
    <scope>NUCLEOTIDE SEQUENCE</scope>
    <source>
        <strain evidence="1">ChiHjej12B11-16260</strain>
    </source>
</reference>
<reference evidence="1" key="1">
    <citation type="journal article" date="2021" name="PeerJ">
        <title>Extensive microbial diversity within the chicken gut microbiome revealed by metagenomics and culture.</title>
        <authorList>
            <person name="Gilroy R."/>
            <person name="Ravi A."/>
            <person name="Getino M."/>
            <person name="Pursley I."/>
            <person name="Horton D.L."/>
            <person name="Alikhan N.F."/>
            <person name="Baker D."/>
            <person name="Gharbi K."/>
            <person name="Hall N."/>
            <person name="Watson M."/>
            <person name="Adriaenssens E.M."/>
            <person name="Foster-Nyarko E."/>
            <person name="Jarju S."/>
            <person name="Secka A."/>
            <person name="Antonio M."/>
            <person name="Oren A."/>
            <person name="Chaudhuri R.R."/>
            <person name="La Ragione R."/>
            <person name="Hildebrand F."/>
            <person name="Pallen M.J."/>
        </authorList>
    </citation>
    <scope>NUCLEOTIDE SEQUENCE</scope>
    <source>
        <strain evidence="1">ChiHjej12B11-16260</strain>
    </source>
</reference>
<dbReference type="InterPro" id="IPR038312">
    <property type="entry name" value="DUF5063_sf"/>
</dbReference>
<evidence type="ECO:0000313" key="1">
    <source>
        <dbReference type="EMBL" id="HIX44681.1"/>
    </source>
</evidence>
<dbReference type="AlphaFoldDB" id="A0A9D2APW4"/>
<dbReference type="EMBL" id="DXFB01000012">
    <property type="protein sequence ID" value="HIX44681.1"/>
    <property type="molecule type" value="Genomic_DNA"/>
</dbReference>
<dbReference type="Pfam" id="PF16702">
    <property type="entry name" value="DUF5063"/>
    <property type="match status" value="1"/>
</dbReference>
<gene>
    <name evidence="1" type="ORF">H9982_00500</name>
</gene>
<accession>A0A9D2APW4</accession>
<dbReference type="InterPro" id="IPR032025">
    <property type="entry name" value="DUF5063"/>
</dbReference>
<dbReference type="Gene3D" id="1.20.120.1550">
    <property type="entry name" value="Protein of unknown function DUF5063"/>
    <property type="match status" value="1"/>
</dbReference>
<sequence>MDERVYSKEIVEFVTVGVEFCGWVERSAETDRRNFLLTLTRILPLLYLKASLLPADETEEDDLLAGYVTEEQYEYLRSTMGNLLGKDDDYLEVFDADMAYSDTPIAASISEGIADIYQDIRDLLEVYRYGNETMSRIAISRCRENFATYWGQKLVNIMRPLHGLCYGHETEDDAEEYTAHEQEHHDCEDPHCHHHHHMS</sequence>
<proteinExistence type="predicted"/>